<keyword evidence="3 7" id="KW-0732">Signal</keyword>
<dbReference type="EMBL" id="JAJTWT010000002">
    <property type="protein sequence ID" value="MCE4536948.1"/>
    <property type="molecule type" value="Genomic_DNA"/>
</dbReference>
<evidence type="ECO:0000256" key="3">
    <source>
        <dbReference type="ARBA" id="ARBA00022729"/>
    </source>
</evidence>
<dbReference type="Gene3D" id="2.40.170.20">
    <property type="entry name" value="TonB-dependent receptor, beta-barrel domain"/>
    <property type="match status" value="1"/>
</dbReference>
<dbReference type="Gene3D" id="2.170.130.10">
    <property type="entry name" value="TonB-dependent receptor, plug domain"/>
    <property type="match status" value="1"/>
</dbReference>
<reference evidence="10 11" key="1">
    <citation type="submission" date="2021-12" db="EMBL/GenBank/DDBJ databases">
        <title>Genome seq of p7.</title>
        <authorList>
            <person name="Seo T."/>
        </authorList>
    </citation>
    <scope>NUCLEOTIDE SEQUENCE [LARGE SCALE GENOMIC DNA]</scope>
    <source>
        <strain evidence="10 11">P7</strain>
    </source>
</reference>
<dbReference type="PANTHER" id="PTHR40980">
    <property type="entry name" value="PLUG DOMAIN-CONTAINING PROTEIN"/>
    <property type="match status" value="1"/>
</dbReference>
<feature type="signal peptide" evidence="7">
    <location>
        <begin position="1"/>
        <end position="25"/>
    </location>
</feature>
<keyword evidence="5" id="KW-0998">Cell outer membrane</keyword>
<dbReference type="NCBIfam" id="TIGR01782">
    <property type="entry name" value="TonB-Xanth-Caul"/>
    <property type="match status" value="1"/>
</dbReference>
<evidence type="ECO:0000256" key="6">
    <source>
        <dbReference type="RuleBase" id="RU003357"/>
    </source>
</evidence>
<evidence type="ECO:0000313" key="10">
    <source>
        <dbReference type="EMBL" id="MCE4536948.1"/>
    </source>
</evidence>
<evidence type="ECO:0000256" key="5">
    <source>
        <dbReference type="ARBA" id="ARBA00023237"/>
    </source>
</evidence>
<dbReference type="SUPFAM" id="SSF56935">
    <property type="entry name" value="Porins"/>
    <property type="match status" value="1"/>
</dbReference>
<feature type="domain" description="TonB-dependent receptor plug" evidence="9">
    <location>
        <begin position="55"/>
        <end position="167"/>
    </location>
</feature>
<evidence type="ECO:0000256" key="2">
    <source>
        <dbReference type="ARBA" id="ARBA00009810"/>
    </source>
</evidence>
<accession>A0ABS8XB78</accession>
<dbReference type="InterPro" id="IPR012910">
    <property type="entry name" value="Plug_dom"/>
</dbReference>
<name>A0ABS8XB78_9BURK</name>
<dbReference type="InterPro" id="IPR010104">
    <property type="entry name" value="TonB_rcpt_bac"/>
</dbReference>
<dbReference type="InterPro" id="IPR010916">
    <property type="entry name" value="TonB_box_CS"/>
</dbReference>
<evidence type="ECO:0000256" key="4">
    <source>
        <dbReference type="ARBA" id="ARBA00023136"/>
    </source>
</evidence>
<gene>
    <name evidence="10" type="ORF">LXT12_06760</name>
</gene>
<comment type="caution">
    <text evidence="10">The sequence shown here is derived from an EMBL/GenBank/DDBJ whole genome shotgun (WGS) entry which is preliminary data.</text>
</comment>
<protein>
    <submittedName>
        <fullName evidence="10">TonB-dependent receptor</fullName>
    </submittedName>
</protein>
<evidence type="ECO:0000313" key="11">
    <source>
        <dbReference type="Proteomes" id="UP001201463"/>
    </source>
</evidence>
<dbReference type="Pfam" id="PF00593">
    <property type="entry name" value="TonB_dep_Rec_b-barrel"/>
    <property type="match status" value="1"/>
</dbReference>
<keyword evidence="10" id="KW-0675">Receptor</keyword>
<dbReference type="InterPro" id="IPR037066">
    <property type="entry name" value="Plug_dom_sf"/>
</dbReference>
<keyword evidence="4 6" id="KW-0472">Membrane</keyword>
<organism evidence="10 11">
    <name type="scientific">Pelomonas caseinilytica</name>
    <dbReference type="NCBI Taxonomy" id="2906763"/>
    <lineage>
        <taxon>Bacteria</taxon>
        <taxon>Pseudomonadati</taxon>
        <taxon>Pseudomonadota</taxon>
        <taxon>Betaproteobacteria</taxon>
        <taxon>Burkholderiales</taxon>
        <taxon>Sphaerotilaceae</taxon>
        <taxon>Roseateles</taxon>
    </lineage>
</organism>
<comment type="similarity">
    <text evidence="2 6">Belongs to the TonB-dependent receptor family.</text>
</comment>
<dbReference type="PANTHER" id="PTHR40980:SF3">
    <property type="entry name" value="TONB-DEPENDENT RECEPTOR-LIKE BETA-BARREL DOMAIN-CONTAINING PROTEIN"/>
    <property type="match status" value="1"/>
</dbReference>
<feature type="chain" id="PRO_5046033700" evidence="7">
    <location>
        <begin position="26"/>
        <end position="1056"/>
    </location>
</feature>
<evidence type="ECO:0000259" key="9">
    <source>
        <dbReference type="Pfam" id="PF07715"/>
    </source>
</evidence>
<dbReference type="Proteomes" id="UP001201463">
    <property type="component" value="Unassembled WGS sequence"/>
</dbReference>
<evidence type="ECO:0000259" key="8">
    <source>
        <dbReference type="Pfam" id="PF00593"/>
    </source>
</evidence>
<evidence type="ECO:0000256" key="1">
    <source>
        <dbReference type="ARBA" id="ARBA00004442"/>
    </source>
</evidence>
<comment type="subcellular location">
    <subcellularLocation>
        <location evidence="1 6">Cell outer membrane</location>
    </subcellularLocation>
</comment>
<evidence type="ECO:0000256" key="7">
    <source>
        <dbReference type="SAM" id="SignalP"/>
    </source>
</evidence>
<dbReference type="RefSeq" id="WP_233390659.1">
    <property type="nucleotide sequence ID" value="NZ_JAJTWT010000002.1"/>
</dbReference>
<dbReference type="PROSITE" id="PS00430">
    <property type="entry name" value="TONB_DEPENDENT_REC_1"/>
    <property type="match status" value="1"/>
</dbReference>
<dbReference type="Pfam" id="PF07715">
    <property type="entry name" value="Plug"/>
    <property type="match status" value="1"/>
</dbReference>
<keyword evidence="6" id="KW-0798">TonB box</keyword>
<feature type="domain" description="TonB-dependent receptor-like beta-barrel" evidence="8">
    <location>
        <begin position="441"/>
        <end position="1021"/>
    </location>
</feature>
<proteinExistence type="inferred from homology"/>
<sequence length="1056" mass="117241">MKQPKQTAISVAAMQLVLMIGVAQAQTADESKPQTLDTVTVTGQRAALQSAQKRKQDAEEIIDAVTADEAGKLPDRSITEVLQRVVGVTVQRQRNIQDDAFHFSEEGSGIRVRGLKWGASNLNGREIFSAGWPGKDLSWGAVPTELMVGVDTYKNPSAERIEGAISGMIDLRTGMPFDYKPNTAKAAFGVDYSTSSKKTSPRVSALYSTYWDTEFGRVGVLADVASNLSVYGSDSLSLGPYYPRTNVLAGQTVWAPSGMTWGSSTGETRRDGFYGALQWRKNDMESGLTYFISKGHDTDKGTNFYSSMENVYQSVITDAEVDDRGIVVKGHYTYPGMKQTGVDKDGKPTYTSAYGYGPNQFAAGGIAMGNSRFYNVNDTTTGELAWNFKWKLNDRWSVQNDLQWVNSKFETTGRQIQLGTFLPSIDVDTSKGGPVQLNFDQTTRDFLANPNNYYLNIIQPKLYKGDSNLYAWKADARYNFEDPVLRDLRFGVRVTERHSVRKEASYASDPGGTGWKSLAEPWAVAQTTVAGTEPTGNGRGNFSYLGAPGYYNSFTVPTELFNYSNLLGGRMGNLPDVIFPTFDYIRDLRSYGEAVQQAKFQQCNDTFRNRPNVPNTCKFEDYAFDTTLLYDQAPARTARAKMRTAALYGNLRFGFDDWKIPVEGNAGVRAVYTSVVSHGHISFDTSKTYDNAPASLPRFTSRNEPLDVTDSHVDLLPSLNLKANFTDKLQGRIAMARSIYRPDFKQLQETITLKQDYNAGANAATYKGENSGNAKLRPLKADSFDLSLEWYPKRGQSLTAVAFYKRVKDIIYNSTYTRNYDTVDGQPQTFVITGPANLAKANLRGIELSGDTYLDHFDFLKDVLPTWAKGFGVSANYTYIDHDQKFYRDGSFTYCPTGEVKNSAMQIYGCDTNGLPFKNKLPLEGVVKNAANFALRYDGEGWSLRLAYNWNSRSLLGLDAGGTQCYDNYCPGGTSADPARAGKTDTWYGLPRWQEAYGQWDLGGGYTFSNKFSVNFSISNLNKVTVRETYQQNGGVVGHAWKFPGQTYSLSGNMEF</sequence>
<keyword evidence="11" id="KW-1185">Reference proteome</keyword>
<dbReference type="InterPro" id="IPR036942">
    <property type="entry name" value="Beta-barrel_TonB_sf"/>
</dbReference>
<dbReference type="InterPro" id="IPR000531">
    <property type="entry name" value="Beta-barrel_TonB"/>
</dbReference>